<dbReference type="GO" id="GO:0005525">
    <property type="term" value="F:GTP binding"/>
    <property type="evidence" value="ECO:0007669"/>
    <property type="project" value="UniProtKB-KW"/>
</dbReference>
<feature type="transmembrane region" description="Helical" evidence="17">
    <location>
        <begin position="672"/>
        <end position="692"/>
    </location>
</feature>
<keyword evidence="4" id="KW-1003">Cell membrane</keyword>
<keyword evidence="5 17" id="KW-0410">Iron transport</keyword>
<dbReference type="Gene3D" id="2.30.30.90">
    <property type="match status" value="1"/>
</dbReference>
<feature type="binding site" evidence="15">
    <location>
        <begin position="177"/>
        <end position="180"/>
    </location>
    <ligand>
        <name>GTP</name>
        <dbReference type="ChEBI" id="CHEBI:37565"/>
        <label>1</label>
    </ligand>
</feature>
<dbReference type="Gene3D" id="1.10.287.1770">
    <property type="match status" value="1"/>
</dbReference>
<evidence type="ECO:0000256" key="5">
    <source>
        <dbReference type="ARBA" id="ARBA00022496"/>
    </source>
</evidence>
<feature type="transmembrane region" description="Helical" evidence="17">
    <location>
        <begin position="730"/>
        <end position="751"/>
    </location>
</feature>
<comment type="caution">
    <text evidence="19">The sequence shown here is derived from an EMBL/GenBank/DDBJ whole genome shotgun (WGS) entry which is preliminary data.</text>
</comment>
<evidence type="ECO:0000256" key="3">
    <source>
        <dbReference type="ARBA" id="ARBA00022448"/>
    </source>
</evidence>
<dbReference type="GO" id="GO:0005886">
    <property type="term" value="C:plasma membrane"/>
    <property type="evidence" value="ECO:0007669"/>
    <property type="project" value="UniProtKB-SubCell"/>
</dbReference>
<evidence type="ECO:0000259" key="18">
    <source>
        <dbReference type="PROSITE" id="PS51711"/>
    </source>
</evidence>
<comment type="function">
    <text evidence="1 17">Probable transporter of a GTP-driven Fe(2+) uptake system.</text>
</comment>
<feature type="transmembrane region" description="Helical" evidence="17">
    <location>
        <begin position="704"/>
        <end position="724"/>
    </location>
</feature>
<evidence type="ECO:0000256" key="13">
    <source>
        <dbReference type="ARBA" id="ARBA00023136"/>
    </source>
</evidence>
<evidence type="ECO:0000313" key="19">
    <source>
        <dbReference type="EMBL" id="HIT58581.1"/>
    </source>
</evidence>
<evidence type="ECO:0000256" key="8">
    <source>
        <dbReference type="ARBA" id="ARBA00022741"/>
    </source>
</evidence>
<evidence type="ECO:0000313" key="20">
    <source>
        <dbReference type="Proteomes" id="UP000824136"/>
    </source>
</evidence>
<proteinExistence type="inferred from homology"/>
<dbReference type="InterPro" id="IPR003373">
    <property type="entry name" value="Fe2_transport_prot-B"/>
</dbReference>
<reference evidence="19" key="2">
    <citation type="journal article" date="2021" name="PeerJ">
        <title>Extensive microbial diversity within the chicken gut microbiome revealed by metagenomics and culture.</title>
        <authorList>
            <person name="Gilroy R."/>
            <person name="Ravi A."/>
            <person name="Getino M."/>
            <person name="Pursley I."/>
            <person name="Horton D.L."/>
            <person name="Alikhan N.F."/>
            <person name="Baker D."/>
            <person name="Gharbi K."/>
            <person name="Hall N."/>
            <person name="Watson M."/>
            <person name="Adriaenssens E.M."/>
            <person name="Foster-Nyarko E."/>
            <person name="Jarju S."/>
            <person name="Secka A."/>
            <person name="Antonio M."/>
            <person name="Oren A."/>
            <person name="Chaudhuri R.R."/>
            <person name="La Ragione R."/>
            <person name="Hildebrand F."/>
            <person name="Pallen M.J."/>
        </authorList>
    </citation>
    <scope>NUCLEOTIDE SEQUENCE</scope>
    <source>
        <strain evidence="19">CHK33-4379</strain>
    </source>
</reference>
<dbReference type="PANTHER" id="PTHR43185:SF1">
    <property type="entry name" value="FE(2+) TRANSPORTER FEOB"/>
    <property type="match status" value="1"/>
</dbReference>
<dbReference type="Pfam" id="PF07664">
    <property type="entry name" value="FeoB_C"/>
    <property type="match status" value="1"/>
</dbReference>
<accession>A0A9D1KK03</accession>
<dbReference type="SUPFAM" id="SSF52540">
    <property type="entry name" value="P-loop containing nucleoside triphosphate hydrolases"/>
    <property type="match status" value="1"/>
</dbReference>
<evidence type="ECO:0000256" key="1">
    <source>
        <dbReference type="ARBA" id="ARBA00003926"/>
    </source>
</evidence>
<dbReference type="Gene3D" id="3.40.50.300">
    <property type="entry name" value="P-loop containing nucleotide triphosphate hydrolases"/>
    <property type="match status" value="1"/>
</dbReference>
<keyword evidence="10 17" id="KW-0408">Iron</keyword>
<keyword evidence="12 15" id="KW-0342">GTP-binding</keyword>
<dbReference type="InterPro" id="IPR038157">
    <property type="entry name" value="FeoA_core_dom"/>
</dbReference>
<feature type="binding site" evidence="15">
    <location>
        <begin position="237"/>
        <end position="240"/>
    </location>
    <ligand>
        <name>GTP</name>
        <dbReference type="ChEBI" id="CHEBI:37565"/>
        <label>1</label>
    </ligand>
</feature>
<feature type="binding site" evidence="16">
    <location>
        <position position="147"/>
    </location>
    <ligand>
        <name>Mg(2+)</name>
        <dbReference type="ChEBI" id="CHEBI:18420"/>
        <label>2</label>
    </ligand>
</feature>
<dbReference type="CDD" id="cd01879">
    <property type="entry name" value="FeoB"/>
    <property type="match status" value="1"/>
</dbReference>
<dbReference type="PANTHER" id="PTHR43185">
    <property type="entry name" value="FERROUS IRON TRANSPORT PROTEIN B"/>
    <property type="match status" value="1"/>
</dbReference>
<evidence type="ECO:0000256" key="2">
    <source>
        <dbReference type="ARBA" id="ARBA00004429"/>
    </source>
</evidence>
<feature type="transmembrane region" description="Helical" evidence="17">
    <location>
        <begin position="763"/>
        <end position="784"/>
    </location>
</feature>
<feature type="binding site" evidence="16">
    <location>
        <position position="143"/>
    </location>
    <ligand>
        <name>Mg(2+)</name>
        <dbReference type="ChEBI" id="CHEBI:18420"/>
        <label>2</label>
    </ligand>
</feature>
<dbReference type="Pfam" id="PF07670">
    <property type="entry name" value="Gate"/>
    <property type="match status" value="2"/>
</dbReference>
<dbReference type="InterPro" id="IPR041069">
    <property type="entry name" value="FeoB_Cyto"/>
</dbReference>
<protein>
    <recommendedName>
        <fullName evidence="14 17">Ferrous iron transport protein B</fullName>
    </recommendedName>
</protein>
<keyword evidence="6" id="KW-0997">Cell inner membrane</keyword>
<dbReference type="NCBIfam" id="TIGR00437">
    <property type="entry name" value="feoB"/>
    <property type="match status" value="1"/>
</dbReference>
<evidence type="ECO:0000256" key="17">
    <source>
        <dbReference type="RuleBase" id="RU362098"/>
    </source>
</evidence>
<dbReference type="InterPro" id="IPR007167">
    <property type="entry name" value="Fe-transptr_FeoA-like"/>
</dbReference>
<keyword evidence="7 17" id="KW-0812">Transmembrane</keyword>
<feature type="transmembrane region" description="Helical" evidence="17">
    <location>
        <begin position="582"/>
        <end position="601"/>
    </location>
</feature>
<dbReference type="InterPro" id="IPR006073">
    <property type="entry name" value="GTP-bd"/>
</dbReference>
<dbReference type="GO" id="GO:0015093">
    <property type="term" value="F:ferrous iron transmembrane transporter activity"/>
    <property type="evidence" value="ECO:0007669"/>
    <property type="project" value="UniProtKB-UniRule"/>
</dbReference>
<comment type="subcellular location">
    <subcellularLocation>
        <location evidence="2">Cell inner membrane</location>
        <topology evidence="2">Multi-pass membrane protein</topology>
    </subcellularLocation>
    <subcellularLocation>
        <location evidence="17">Cell membrane</location>
        <topology evidence="17">Multi-pass membrane protein</topology>
    </subcellularLocation>
</comment>
<dbReference type="FunFam" id="3.40.50.300:FF:000426">
    <property type="entry name" value="Ferrous iron transport protein B"/>
    <property type="match status" value="1"/>
</dbReference>
<feature type="binding site" evidence="15">
    <location>
        <begin position="132"/>
        <end position="139"/>
    </location>
    <ligand>
        <name>GTP</name>
        <dbReference type="ChEBI" id="CHEBI:37565"/>
        <label>1</label>
    </ligand>
</feature>
<keyword evidence="13 17" id="KW-0472">Membrane</keyword>
<comment type="similarity">
    <text evidence="17">Belongs to the TRAFAC class TrmE-Era-EngA-EngB-Septin-like GTPase superfamily. FeoB GTPase (TC 9.A.8) family.</text>
</comment>
<evidence type="ECO:0000256" key="15">
    <source>
        <dbReference type="PIRSR" id="PIRSR603373-1"/>
    </source>
</evidence>
<keyword evidence="16" id="KW-0479">Metal-binding</keyword>
<dbReference type="Pfam" id="PF17910">
    <property type="entry name" value="FeoB_Cyto"/>
    <property type="match status" value="1"/>
</dbReference>
<evidence type="ECO:0000256" key="9">
    <source>
        <dbReference type="ARBA" id="ARBA00022989"/>
    </source>
</evidence>
<keyword evidence="9 17" id="KW-1133">Transmembrane helix</keyword>
<keyword evidence="3 17" id="KW-0813">Transport</keyword>
<dbReference type="InterPro" id="IPR011642">
    <property type="entry name" value="Gate_dom"/>
</dbReference>
<feature type="binding site" evidence="16">
    <location>
        <position position="146"/>
    </location>
    <ligand>
        <name>Mg(2+)</name>
        <dbReference type="ChEBI" id="CHEBI:18420"/>
        <label>2</label>
    </ligand>
</feature>
<dbReference type="InterPro" id="IPR030389">
    <property type="entry name" value="G_FEOB_dom"/>
</dbReference>
<dbReference type="SUPFAM" id="SSF50037">
    <property type="entry name" value="C-terminal domain of transcriptional repressors"/>
    <property type="match status" value="1"/>
</dbReference>
<dbReference type="Pfam" id="PF04023">
    <property type="entry name" value="FeoA"/>
    <property type="match status" value="1"/>
</dbReference>
<organism evidence="19 20">
    <name type="scientific">Candidatus Faeciplasma pullistercoris</name>
    <dbReference type="NCBI Taxonomy" id="2840800"/>
    <lineage>
        <taxon>Bacteria</taxon>
        <taxon>Bacillati</taxon>
        <taxon>Bacillota</taxon>
        <taxon>Clostridia</taxon>
        <taxon>Eubacteriales</taxon>
        <taxon>Oscillospiraceae</taxon>
        <taxon>Oscillospiraceae incertae sedis</taxon>
        <taxon>Candidatus Faeciplasma</taxon>
    </lineage>
</organism>
<evidence type="ECO:0000256" key="7">
    <source>
        <dbReference type="ARBA" id="ARBA00022692"/>
    </source>
</evidence>
<sequence length="787" mass="86093">MKLSELKAGCTATILSVGKQDTVTQALRQHFLDMGLIQGTEVTVTKFAPMGDPVELRIHGYELSIRLSDAETIEVSEPHKPKPTRDITKKDAKIKPHYEQLHPGYGESGKFHDKASENPLPDGELLTFALVGNQNCGKTTLFNRLTGSKQHVGNFPGVTVDRKDGVIRGHDNTLITDLPGIYSMSPYSSEEIVTREFVIRDKPKGIINIVDVTNIERNLYLTMQLLELGMPMVVALNMMDELRENGGSIRINELEAALGVPVVPISASKGEGIEELISHAIHVAKYQETPVKIDFCSPDDPVHRGLHAIMHLIDDHAESCGIPLRFAAGKALEGDKRIISKLGLSQNESELLERIALETEAQTGLDRAAAIAKMRFSYIESVCRGSVIKPRESKEHIRSRKIDRLLTGKYTAIPAFIAIMGIVFWLTFDVIGGALQGYLEAGIDAVTALADSAMTSAGVNEILHSLVIDGIFNGVGSVLSFIPIIIVLFFFLSMLEDSGYMARVAFIMDKLLRKLGLSGRSIVPMLIGFGCTVPGVMASRTLSSARDRKMTILLTPFMSCTAKLPIYAFFCEAFFPEHSALVMIGLYVFGIIMAIITALVLKKTAFRGEPVPFVMELPNYRMPGLKNVAHLLWDKAKDFLQRAFTVIFIATIVIWFLQSFDMRFNLVSDSSQSILAMLSGIIAPVFLPLGFGDWRFTTALISGFMAKESVVSTLTVLFGSAAALHEVLTVSSALSLLVFCLLYTPCVAAIASVKRELGGKWAAAMVIGQCGIAWAASFAVYMISSLF</sequence>
<dbReference type="EMBL" id="DVLL01000012">
    <property type="protein sequence ID" value="HIT58581.1"/>
    <property type="molecule type" value="Genomic_DNA"/>
</dbReference>
<evidence type="ECO:0000256" key="4">
    <source>
        <dbReference type="ARBA" id="ARBA00022475"/>
    </source>
</evidence>
<evidence type="ECO:0000256" key="14">
    <source>
        <dbReference type="NCBIfam" id="TIGR00437"/>
    </source>
</evidence>
<dbReference type="InterPro" id="IPR008988">
    <property type="entry name" value="Transcriptional_repressor_C"/>
</dbReference>
<reference evidence="19" key="1">
    <citation type="submission" date="2020-10" db="EMBL/GenBank/DDBJ databases">
        <authorList>
            <person name="Gilroy R."/>
        </authorList>
    </citation>
    <scope>NUCLEOTIDE SEQUENCE</scope>
    <source>
        <strain evidence="19">CHK33-4379</strain>
    </source>
</reference>
<dbReference type="AlphaFoldDB" id="A0A9D1KK03"/>
<evidence type="ECO:0000256" key="16">
    <source>
        <dbReference type="PIRSR" id="PIRSR603373-2"/>
    </source>
</evidence>
<evidence type="ECO:0000256" key="12">
    <source>
        <dbReference type="ARBA" id="ARBA00023134"/>
    </source>
</evidence>
<evidence type="ECO:0000256" key="10">
    <source>
        <dbReference type="ARBA" id="ARBA00023004"/>
    </source>
</evidence>
<feature type="binding site" evidence="15">
    <location>
        <begin position="157"/>
        <end position="161"/>
    </location>
    <ligand>
        <name>GTP</name>
        <dbReference type="ChEBI" id="CHEBI:37565"/>
        <label>1</label>
    </ligand>
</feature>
<dbReference type="InterPro" id="IPR027417">
    <property type="entry name" value="P-loop_NTPase"/>
</dbReference>
<name>A0A9D1KK03_9FIRM</name>
<feature type="transmembrane region" description="Helical" evidence="17">
    <location>
        <begin position="410"/>
        <end position="435"/>
    </location>
</feature>
<dbReference type="GO" id="GO:0046914">
    <property type="term" value="F:transition metal ion binding"/>
    <property type="evidence" value="ECO:0007669"/>
    <property type="project" value="InterPro"/>
</dbReference>
<keyword evidence="16" id="KW-0460">Magnesium</keyword>
<feature type="transmembrane region" description="Helical" evidence="17">
    <location>
        <begin position="515"/>
        <end position="538"/>
    </location>
</feature>
<dbReference type="PROSITE" id="PS51711">
    <property type="entry name" value="G_FEOB"/>
    <property type="match status" value="1"/>
</dbReference>
<feature type="transmembrane region" description="Helical" evidence="17">
    <location>
        <begin position="471"/>
        <end position="495"/>
    </location>
</feature>
<feature type="transmembrane region" description="Helical" evidence="17">
    <location>
        <begin position="639"/>
        <end position="660"/>
    </location>
</feature>
<dbReference type="Pfam" id="PF02421">
    <property type="entry name" value="FeoB_N"/>
    <property type="match status" value="1"/>
</dbReference>
<dbReference type="InterPro" id="IPR050860">
    <property type="entry name" value="FeoB_GTPase"/>
</dbReference>
<feature type="domain" description="FeoB-type G" evidence="18">
    <location>
        <begin position="125"/>
        <end position="286"/>
    </location>
</feature>
<evidence type="ECO:0000256" key="6">
    <source>
        <dbReference type="ARBA" id="ARBA00022519"/>
    </source>
</evidence>
<dbReference type="PRINTS" id="PR00326">
    <property type="entry name" value="GTP1OBG"/>
</dbReference>
<gene>
    <name evidence="19" type="primary">feoB</name>
    <name evidence="19" type="ORF">IAC39_02550</name>
</gene>
<keyword evidence="11" id="KW-0406">Ion transport</keyword>
<dbReference type="SMART" id="SM00899">
    <property type="entry name" value="FeoA"/>
    <property type="match status" value="1"/>
</dbReference>
<dbReference type="Proteomes" id="UP000824136">
    <property type="component" value="Unassembled WGS sequence"/>
</dbReference>
<evidence type="ECO:0000256" key="11">
    <source>
        <dbReference type="ARBA" id="ARBA00023065"/>
    </source>
</evidence>
<keyword evidence="8 15" id="KW-0547">Nucleotide-binding</keyword>
<dbReference type="InterPro" id="IPR011640">
    <property type="entry name" value="Fe2_transport_prot_B_C"/>
</dbReference>